<reference evidence="3" key="2">
    <citation type="submission" date="2015-06" db="UniProtKB">
        <authorList>
            <consortium name="EnsemblMetazoa"/>
        </authorList>
    </citation>
    <scope>IDENTIFICATION</scope>
</reference>
<reference evidence="4" key="1">
    <citation type="submission" date="2011-08" db="EMBL/GenBank/DDBJ databases">
        <authorList>
            <person name="Rombauts S."/>
        </authorList>
    </citation>
    <scope>NUCLEOTIDE SEQUENCE</scope>
    <source>
        <strain evidence="4">London</strain>
    </source>
</reference>
<dbReference type="OMA" id="GDCEVNQ"/>
<dbReference type="GO" id="GO:0006457">
    <property type="term" value="P:protein folding"/>
    <property type="evidence" value="ECO:0007669"/>
    <property type="project" value="TreeGrafter"/>
</dbReference>
<dbReference type="InterPro" id="IPR036338">
    <property type="entry name" value="Aha1"/>
</dbReference>
<dbReference type="EMBL" id="CAEY01001938">
    <property type="status" value="NOT_ANNOTATED_CDS"/>
    <property type="molecule type" value="Genomic_DNA"/>
</dbReference>
<gene>
    <name evidence="3" type="primary">107362511</name>
</gene>
<dbReference type="Gene3D" id="3.15.10.20">
    <property type="entry name" value="Activator of Hsp90 ATPase Aha1, N-terminal domain"/>
    <property type="match status" value="1"/>
</dbReference>
<dbReference type="GO" id="GO:0051087">
    <property type="term" value="F:protein-folding chaperone binding"/>
    <property type="evidence" value="ECO:0007669"/>
    <property type="project" value="InterPro"/>
</dbReference>
<dbReference type="InterPro" id="IPR013538">
    <property type="entry name" value="ASHA1/2-like_C"/>
</dbReference>
<dbReference type="GO" id="GO:0005829">
    <property type="term" value="C:cytosol"/>
    <property type="evidence" value="ECO:0007669"/>
    <property type="project" value="TreeGrafter"/>
</dbReference>
<dbReference type="AlphaFoldDB" id="T1KAF4"/>
<organism evidence="3 4">
    <name type="scientific">Tetranychus urticae</name>
    <name type="common">Two-spotted spider mite</name>
    <dbReference type="NCBI Taxonomy" id="32264"/>
    <lineage>
        <taxon>Eukaryota</taxon>
        <taxon>Metazoa</taxon>
        <taxon>Ecdysozoa</taxon>
        <taxon>Arthropoda</taxon>
        <taxon>Chelicerata</taxon>
        <taxon>Arachnida</taxon>
        <taxon>Acari</taxon>
        <taxon>Acariformes</taxon>
        <taxon>Trombidiformes</taxon>
        <taxon>Prostigmata</taxon>
        <taxon>Eleutherengona</taxon>
        <taxon>Raphignathae</taxon>
        <taxon>Tetranychoidea</taxon>
        <taxon>Tetranychidae</taxon>
        <taxon>Tetranychus</taxon>
    </lineage>
</organism>
<evidence type="ECO:0000259" key="2">
    <source>
        <dbReference type="SMART" id="SM01000"/>
    </source>
</evidence>
<accession>T1KAF4</accession>
<name>T1KAF4_TETUR</name>
<dbReference type="PANTHER" id="PTHR13009">
    <property type="entry name" value="HEAT SHOCK PROTEIN 90 HSP90 CO-CHAPERONE AHA-1"/>
    <property type="match status" value="1"/>
</dbReference>
<dbReference type="CDD" id="cd08892">
    <property type="entry name" value="SRPBCC_Aha1"/>
    <property type="match status" value="1"/>
</dbReference>
<dbReference type="OrthoDB" id="567237at2759"/>
<dbReference type="SMART" id="SM01000">
    <property type="entry name" value="Aha1_N"/>
    <property type="match status" value="1"/>
</dbReference>
<comment type="similarity">
    <text evidence="1">Belongs to the AHA1 family.</text>
</comment>
<dbReference type="SUPFAM" id="SSF103111">
    <property type="entry name" value="Activator of Hsp90 ATPase, Aha1"/>
    <property type="match status" value="1"/>
</dbReference>
<dbReference type="HOGENOM" id="CLU_049046_0_0_1"/>
<dbReference type="EnsemblMetazoa" id="tetur08g00200.1">
    <property type="protein sequence ID" value="tetur08g00200.1"/>
    <property type="gene ID" value="tetur08g00200"/>
</dbReference>
<dbReference type="Pfam" id="PF08327">
    <property type="entry name" value="AHSA1"/>
    <property type="match status" value="1"/>
</dbReference>
<dbReference type="GO" id="GO:0001671">
    <property type="term" value="F:ATPase activator activity"/>
    <property type="evidence" value="ECO:0007669"/>
    <property type="project" value="InterPro"/>
</dbReference>
<feature type="domain" description="Activator of Hsp90 ATPase AHSA1-like N-terminal" evidence="2">
    <location>
        <begin position="29"/>
        <end position="168"/>
    </location>
</feature>
<evidence type="ECO:0000256" key="1">
    <source>
        <dbReference type="ARBA" id="ARBA00006817"/>
    </source>
</evidence>
<protein>
    <recommendedName>
        <fullName evidence="2">Activator of Hsp90 ATPase AHSA1-like N-terminal domain-containing protein</fullName>
    </recommendedName>
</protein>
<dbReference type="eggNOG" id="KOG2936">
    <property type="taxonomic scope" value="Eukaryota"/>
</dbReference>
<dbReference type="InterPro" id="IPR023393">
    <property type="entry name" value="START-like_dom_sf"/>
</dbReference>
<dbReference type="InterPro" id="IPR015310">
    <property type="entry name" value="AHSA1-like_N"/>
</dbReference>
<evidence type="ECO:0000313" key="3">
    <source>
        <dbReference type="EnsemblMetazoa" id="tetur08g00200.1"/>
    </source>
</evidence>
<dbReference type="KEGG" id="tut:107362511"/>
<evidence type="ECO:0000313" key="4">
    <source>
        <dbReference type="Proteomes" id="UP000015104"/>
    </source>
</evidence>
<dbReference type="Proteomes" id="UP000015104">
    <property type="component" value="Unassembled WGS sequence"/>
</dbReference>
<dbReference type="Gene3D" id="3.30.530.20">
    <property type="match status" value="1"/>
</dbReference>
<dbReference type="STRING" id="32264.T1KAF4"/>
<dbReference type="Pfam" id="PF09229">
    <property type="entry name" value="Aha1_N"/>
    <property type="match status" value="1"/>
</dbReference>
<keyword evidence="4" id="KW-1185">Reference proteome</keyword>
<sequence length="348" mass="39601">MARPEEADPRWIVEERPDAANVNNWHWTEKNATEWSKNKIKSLLENLIIDESGLGTCKLTEISSIEGEAFANNRKAKLIFFYEWNIKAKWEGNLNGSTAEKTVTGEIEIPNLSEENDPEEIEVQVFVKKGENTVDGDALKELMRHKGTTLIQNKLGDYIRELKQDFAKDLILPTKDAKQGGSVIKHVGKSHVKSNSTKINGLNKDPKDDEVKSQSFKTVKLTDHMKCRAEELFNSFTVPELVSAFTRGNAIVEPHEGGKFSLFDGNINGTFTKLQPHTCIQQKWRFKAWPENHFSDVNITFDEKSDETIITVEQTGVPSSDYERTETGWRTYYFESIKRTFGFGAALY</sequence>
<dbReference type="PANTHER" id="PTHR13009:SF22">
    <property type="entry name" value="LD43819P"/>
    <property type="match status" value="1"/>
</dbReference>
<proteinExistence type="inferred from homology"/>
<dbReference type="SUPFAM" id="SSF55961">
    <property type="entry name" value="Bet v1-like"/>
    <property type="match status" value="1"/>
</dbReference>